<dbReference type="PANTHER" id="PTHR30328">
    <property type="entry name" value="TRANSCRIPTIONAL REPRESSOR"/>
    <property type="match status" value="1"/>
</dbReference>
<evidence type="ECO:0000313" key="4">
    <source>
        <dbReference type="EMBL" id="MBD0382047.1"/>
    </source>
</evidence>
<dbReference type="GO" id="GO:0006355">
    <property type="term" value="P:regulation of DNA-templated transcription"/>
    <property type="evidence" value="ECO:0007669"/>
    <property type="project" value="UniProtKB-ARBA"/>
</dbReference>
<dbReference type="Proteomes" id="UP000650466">
    <property type="component" value="Unassembled WGS sequence"/>
</dbReference>
<dbReference type="EMBL" id="JACVVD010000006">
    <property type="protein sequence ID" value="MBD0382047.1"/>
    <property type="molecule type" value="Genomic_DNA"/>
</dbReference>
<evidence type="ECO:0000313" key="5">
    <source>
        <dbReference type="Proteomes" id="UP000650466"/>
    </source>
</evidence>
<accession>A0A926QKZ8</accession>
<sequence length="201" mass="23381">MGEIRNAERTRKAILQAAKEEFYDKGYRGARIEAIAKRAGCNKQLIYHYFKSKDQLINEVIDDFLTSSPQGNFALPSNPVQIAEFRYKVNVEHLMDFLKYTAWEAIESIPENSNGVERRMKVLHSYVEDMKSKQEMGLVPQELDPALITLMISSLTIYPLLYSNVTRMITGYSAEDPEFQKQWAQYLHLISERIFEYVKPK</sequence>
<dbReference type="InterPro" id="IPR050109">
    <property type="entry name" value="HTH-type_TetR-like_transc_reg"/>
</dbReference>
<dbReference type="InterPro" id="IPR009057">
    <property type="entry name" value="Homeodomain-like_sf"/>
</dbReference>
<dbReference type="SUPFAM" id="SSF46689">
    <property type="entry name" value="Homeodomain-like"/>
    <property type="match status" value="1"/>
</dbReference>
<dbReference type="InterPro" id="IPR001647">
    <property type="entry name" value="HTH_TetR"/>
</dbReference>
<reference evidence="4" key="1">
    <citation type="submission" date="2020-09" db="EMBL/GenBank/DDBJ databases">
        <title>Draft Genome Sequence of Paenibacillus sp. WST5.</title>
        <authorList>
            <person name="Bao Z."/>
        </authorList>
    </citation>
    <scope>NUCLEOTIDE SEQUENCE</scope>
    <source>
        <strain evidence="4">WST5</strain>
    </source>
</reference>
<dbReference type="Gene3D" id="1.10.357.10">
    <property type="entry name" value="Tetracycline Repressor, domain 2"/>
    <property type="match status" value="1"/>
</dbReference>
<name>A0A926QKZ8_9BACL</name>
<keyword evidence="5" id="KW-1185">Reference proteome</keyword>
<dbReference type="GO" id="GO:0003677">
    <property type="term" value="F:DNA binding"/>
    <property type="evidence" value="ECO:0007669"/>
    <property type="project" value="UniProtKB-UniRule"/>
</dbReference>
<evidence type="ECO:0000259" key="3">
    <source>
        <dbReference type="PROSITE" id="PS50977"/>
    </source>
</evidence>
<evidence type="ECO:0000256" key="1">
    <source>
        <dbReference type="ARBA" id="ARBA00023125"/>
    </source>
</evidence>
<dbReference type="PROSITE" id="PS50977">
    <property type="entry name" value="HTH_TETR_2"/>
    <property type="match status" value="1"/>
</dbReference>
<dbReference type="AlphaFoldDB" id="A0A926QKZ8"/>
<dbReference type="RefSeq" id="WP_188175841.1">
    <property type="nucleotide sequence ID" value="NZ_JACVVD010000006.1"/>
</dbReference>
<comment type="caution">
    <text evidence="4">The sequence shown here is derived from an EMBL/GenBank/DDBJ whole genome shotgun (WGS) entry which is preliminary data.</text>
</comment>
<dbReference type="Pfam" id="PF00440">
    <property type="entry name" value="TetR_N"/>
    <property type="match status" value="1"/>
</dbReference>
<proteinExistence type="predicted"/>
<protein>
    <submittedName>
        <fullName evidence="4">TetR/AcrR family transcriptional regulator</fullName>
    </submittedName>
</protein>
<dbReference type="PRINTS" id="PR00455">
    <property type="entry name" value="HTHTETR"/>
</dbReference>
<dbReference type="PANTHER" id="PTHR30328:SF54">
    <property type="entry name" value="HTH-TYPE TRANSCRIPTIONAL REPRESSOR SCO4008"/>
    <property type="match status" value="1"/>
</dbReference>
<evidence type="ECO:0000256" key="2">
    <source>
        <dbReference type="PROSITE-ProRule" id="PRU00335"/>
    </source>
</evidence>
<feature type="DNA-binding region" description="H-T-H motif" evidence="2">
    <location>
        <begin position="31"/>
        <end position="50"/>
    </location>
</feature>
<gene>
    <name evidence="4" type="ORF">ICC18_18175</name>
</gene>
<feature type="domain" description="HTH tetR-type" evidence="3">
    <location>
        <begin position="8"/>
        <end position="68"/>
    </location>
</feature>
<keyword evidence="1 2" id="KW-0238">DNA-binding</keyword>
<organism evidence="4 5">
    <name type="scientific">Paenibacillus sedimenti</name>
    <dbReference type="NCBI Taxonomy" id="2770274"/>
    <lineage>
        <taxon>Bacteria</taxon>
        <taxon>Bacillati</taxon>
        <taxon>Bacillota</taxon>
        <taxon>Bacilli</taxon>
        <taxon>Bacillales</taxon>
        <taxon>Paenibacillaceae</taxon>
        <taxon>Paenibacillus</taxon>
    </lineage>
</organism>